<dbReference type="InterPro" id="IPR050194">
    <property type="entry name" value="Glycosyltransferase_grp1"/>
</dbReference>
<proteinExistence type="predicted"/>
<dbReference type="SUPFAM" id="SSF53756">
    <property type="entry name" value="UDP-Glycosyltransferase/glycogen phosphorylase"/>
    <property type="match status" value="1"/>
</dbReference>
<comment type="caution">
    <text evidence="2">The sequence shown here is derived from an EMBL/GenBank/DDBJ whole genome shotgun (WGS) entry which is preliminary data.</text>
</comment>
<dbReference type="Gene3D" id="3.40.50.2000">
    <property type="entry name" value="Glycogen Phosphorylase B"/>
    <property type="match status" value="2"/>
</dbReference>
<reference evidence="2 3" key="1">
    <citation type="submission" date="2020-04" db="EMBL/GenBank/DDBJ databases">
        <title>MicrobeNet Type strains.</title>
        <authorList>
            <person name="Nicholson A.C."/>
        </authorList>
    </citation>
    <scope>NUCLEOTIDE SEQUENCE [LARGE SCALE GENOMIC DNA]</scope>
    <source>
        <strain evidence="2 3">ATCC BAA-277</strain>
    </source>
</reference>
<name>A0A846YSM5_9ACTN</name>
<dbReference type="EMBL" id="JAAXPI010000005">
    <property type="protein sequence ID" value="NKZ03339.1"/>
    <property type="molecule type" value="Genomic_DNA"/>
</dbReference>
<evidence type="ECO:0000256" key="1">
    <source>
        <dbReference type="SAM" id="MobiDB-lite"/>
    </source>
</evidence>
<evidence type="ECO:0000313" key="2">
    <source>
        <dbReference type="EMBL" id="NKZ03339.1"/>
    </source>
</evidence>
<gene>
    <name evidence="2" type="ORF">HGB48_06190</name>
</gene>
<dbReference type="PANTHER" id="PTHR45947:SF3">
    <property type="entry name" value="SULFOQUINOVOSYL TRANSFERASE SQD2"/>
    <property type="match status" value="1"/>
</dbReference>
<dbReference type="RefSeq" id="WP_067638525.1">
    <property type="nucleotide sequence ID" value="NZ_JAAXPI010000005.1"/>
</dbReference>
<sequence length="410" mass="44856">MAAPRDVFIVCNNADDMGGLQRWAHHMARLLAGRGDRVTLVGITRGPEPYRHGRDGSYAVEVLHREWRAPVLAWRPKKPLQHLNAAARGRELRRGAAQRRGAARLSELFAAARPGSVVIVAQVWAMEWVRLADTSGLRVVAMSHESYAATRKSTRYRRVREHYADADRMLVLTAEDADAWARNGMTNVDYIPNPLHVTPSAHPTLDLPVVACVGRLSYEKGMDLMLEAWERVSARHPEWRLHVYGSGPDEEELRAQAAGVAGSVEFRGVVADVEEALVEASVFALPSRAEGFPMSVLEAMAYGLPTVAFDCAPGVRTLIGDGRGGVLVEPGDTVAFAAALERLIGDPEARRALGAEARASVLRFHPDAVLARWDRLFDLLHRELPAAVPERPPAPLPERAAEPALGGDSF</sequence>
<evidence type="ECO:0000313" key="3">
    <source>
        <dbReference type="Proteomes" id="UP000579250"/>
    </source>
</evidence>
<organism evidence="2 3">
    <name type="scientific">Actinomadura latina</name>
    <dbReference type="NCBI Taxonomy" id="163603"/>
    <lineage>
        <taxon>Bacteria</taxon>
        <taxon>Bacillati</taxon>
        <taxon>Actinomycetota</taxon>
        <taxon>Actinomycetes</taxon>
        <taxon>Streptosporangiales</taxon>
        <taxon>Thermomonosporaceae</taxon>
        <taxon>Actinomadura</taxon>
    </lineage>
</organism>
<dbReference type="GO" id="GO:0016758">
    <property type="term" value="F:hexosyltransferase activity"/>
    <property type="evidence" value="ECO:0007669"/>
    <property type="project" value="TreeGrafter"/>
</dbReference>
<protein>
    <submittedName>
        <fullName evidence="2">Glycosyltransferase family 4 protein</fullName>
    </submittedName>
</protein>
<dbReference type="Proteomes" id="UP000579250">
    <property type="component" value="Unassembled WGS sequence"/>
</dbReference>
<keyword evidence="3" id="KW-1185">Reference proteome</keyword>
<feature type="region of interest" description="Disordered" evidence="1">
    <location>
        <begin position="388"/>
        <end position="410"/>
    </location>
</feature>
<dbReference type="AlphaFoldDB" id="A0A846YSM5"/>
<dbReference type="PANTHER" id="PTHR45947">
    <property type="entry name" value="SULFOQUINOVOSYL TRANSFERASE SQD2"/>
    <property type="match status" value="1"/>
</dbReference>
<keyword evidence="2" id="KW-0808">Transferase</keyword>
<accession>A0A846YSM5</accession>
<dbReference type="Pfam" id="PF13692">
    <property type="entry name" value="Glyco_trans_1_4"/>
    <property type="match status" value="1"/>
</dbReference>